<keyword evidence="2" id="KW-1185">Reference proteome</keyword>
<sequence>MTTALKFYDSLPEEQPREERRSALADFAEALMRRPGEWAEWPKSFDREHQAYCCKSNVNTGKLKNFPRGQFDAEKVGKRVYVRYIGAEG</sequence>
<dbReference type="EMBL" id="KJ192196">
    <property type="protein sequence ID" value="AHJ86431.1"/>
    <property type="molecule type" value="Genomic_DNA"/>
</dbReference>
<protein>
    <submittedName>
        <fullName evidence="1">Uncharacterized protein</fullName>
    </submittedName>
</protein>
<dbReference type="Proteomes" id="UP000201360">
    <property type="component" value="Segment"/>
</dbReference>
<evidence type="ECO:0000313" key="2">
    <source>
        <dbReference type="Proteomes" id="UP000201360"/>
    </source>
</evidence>
<name>W8EGE6_9CAUD</name>
<gene>
    <name evidence="1" type="ORF">40AC_68</name>
</gene>
<proteinExistence type="predicted"/>
<reference evidence="1 2" key="1">
    <citation type="journal article" date="2014" name="Genome Announc.">
        <title>Complete genome sequences of nine mycobacteriophages.</title>
        <authorList>
            <person name="Franceschelli J.J."/>
            <person name="Suarez C.A."/>
            <person name="Teran L."/>
            <person name="Raya R.R."/>
            <person name="Morbidoni H.R."/>
        </authorList>
    </citation>
    <scope>NUCLEOTIDE SEQUENCE [LARGE SCALE GENOMIC DNA]</scope>
</reference>
<accession>W8EGE6</accession>
<evidence type="ECO:0000313" key="1">
    <source>
        <dbReference type="EMBL" id="AHJ86431.1"/>
    </source>
</evidence>
<dbReference type="KEGG" id="vg:18506303"/>
<organism evidence="1 2">
    <name type="scientific">Mycobacterium phage 40AC</name>
    <dbReference type="NCBI Taxonomy" id="1458717"/>
    <lineage>
        <taxon>Viruses</taxon>
        <taxon>Duplodnaviria</taxon>
        <taxon>Heunggongvirae</taxon>
        <taxon>Uroviricota</taxon>
        <taxon>Caudoviricetes</taxon>
        <taxon>Santafevirus</taxon>
        <taxon>Santafevirus sf40AC</taxon>
    </lineage>
</organism>
<dbReference type="RefSeq" id="YP_009009901.1">
    <property type="nucleotide sequence ID" value="NC_023607.1"/>
</dbReference>